<dbReference type="GO" id="GO:0016020">
    <property type="term" value="C:membrane"/>
    <property type="evidence" value="ECO:0007669"/>
    <property type="project" value="UniProtKB-SubCell"/>
</dbReference>
<protein>
    <submittedName>
        <fullName evidence="14">Cytochrome P450</fullName>
    </submittedName>
</protein>
<keyword evidence="10 13" id="KW-0503">Monooxygenase</keyword>
<evidence type="ECO:0000256" key="1">
    <source>
        <dbReference type="ARBA" id="ARBA00001971"/>
    </source>
</evidence>
<comment type="caution">
    <text evidence="14">The sequence shown here is derived from an EMBL/GenBank/DDBJ whole genome shotgun (WGS) entry which is preliminary data.</text>
</comment>
<evidence type="ECO:0000313" key="15">
    <source>
        <dbReference type="Proteomes" id="UP001163823"/>
    </source>
</evidence>
<keyword evidence="11" id="KW-0472">Membrane</keyword>
<dbReference type="PRINTS" id="PR00463">
    <property type="entry name" value="EP450I"/>
</dbReference>
<dbReference type="Proteomes" id="UP001163823">
    <property type="component" value="Chromosome 1"/>
</dbReference>
<evidence type="ECO:0000256" key="9">
    <source>
        <dbReference type="ARBA" id="ARBA00023004"/>
    </source>
</evidence>
<evidence type="ECO:0000256" key="5">
    <source>
        <dbReference type="ARBA" id="ARBA00022692"/>
    </source>
</evidence>
<keyword evidence="15" id="KW-1185">Reference proteome</keyword>
<dbReference type="InterPro" id="IPR002401">
    <property type="entry name" value="Cyt_P450_E_grp-I"/>
</dbReference>
<reference evidence="14 15" key="1">
    <citation type="journal article" date="2023" name="Science">
        <title>Elucidation of the pathway for biosynthesis of saponin adjuvants from the soapbark tree.</title>
        <authorList>
            <person name="Reed J."/>
            <person name="Orme A."/>
            <person name="El-Demerdash A."/>
            <person name="Owen C."/>
            <person name="Martin L.B.B."/>
            <person name="Misra R.C."/>
            <person name="Kikuchi S."/>
            <person name="Rejzek M."/>
            <person name="Martin A.C."/>
            <person name="Harkess A."/>
            <person name="Leebens-Mack J."/>
            <person name="Louveau T."/>
            <person name="Stephenson M.J."/>
            <person name="Osbourn A."/>
        </authorList>
    </citation>
    <scope>NUCLEOTIDE SEQUENCE [LARGE SCALE GENOMIC DNA]</scope>
    <source>
        <strain evidence="14">S10</strain>
    </source>
</reference>
<evidence type="ECO:0000256" key="6">
    <source>
        <dbReference type="ARBA" id="ARBA00022723"/>
    </source>
</evidence>
<dbReference type="KEGG" id="qsa:O6P43_001723"/>
<gene>
    <name evidence="14" type="ORF">O6P43_001723</name>
</gene>
<keyword evidence="6 12" id="KW-0479">Metal-binding</keyword>
<dbReference type="GO" id="GO:0005506">
    <property type="term" value="F:iron ion binding"/>
    <property type="evidence" value="ECO:0007669"/>
    <property type="project" value="InterPro"/>
</dbReference>
<comment type="cofactor">
    <cofactor evidence="1 12">
        <name>heme</name>
        <dbReference type="ChEBI" id="CHEBI:30413"/>
    </cofactor>
</comment>
<evidence type="ECO:0000256" key="7">
    <source>
        <dbReference type="ARBA" id="ARBA00022989"/>
    </source>
</evidence>
<keyword evidence="4 12" id="KW-0349">Heme</keyword>
<dbReference type="CDD" id="cd11075">
    <property type="entry name" value="CYP77_89"/>
    <property type="match status" value="1"/>
</dbReference>
<dbReference type="GO" id="GO:0016709">
    <property type="term" value="F:oxidoreductase activity, acting on paired donors, with incorporation or reduction of molecular oxygen, NAD(P)H as one donor, and incorporation of one atom of oxygen"/>
    <property type="evidence" value="ECO:0007669"/>
    <property type="project" value="TreeGrafter"/>
</dbReference>
<dbReference type="PANTHER" id="PTHR24298">
    <property type="entry name" value="FLAVONOID 3'-MONOOXYGENASE-RELATED"/>
    <property type="match status" value="1"/>
</dbReference>
<dbReference type="GO" id="GO:0020037">
    <property type="term" value="F:heme binding"/>
    <property type="evidence" value="ECO:0007669"/>
    <property type="project" value="InterPro"/>
</dbReference>
<accession>A0AAD7QLH9</accession>
<dbReference type="InterPro" id="IPR036396">
    <property type="entry name" value="Cyt_P450_sf"/>
</dbReference>
<dbReference type="EMBL" id="JARAOO010000001">
    <property type="protein sequence ID" value="KAJ7982621.1"/>
    <property type="molecule type" value="Genomic_DNA"/>
</dbReference>
<dbReference type="InterPro" id="IPR051103">
    <property type="entry name" value="Plant_metabolite_P450s"/>
</dbReference>
<feature type="binding site" description="axial binding residue" evidence="12">
    <location>
        <position position="370"/>
    </location>
    <ligand>
        <name>heme</name>
        <dbReference type="ChEBI" id="CHEBI:30413"/>
    </ligand>
    <ligandPart>
        <name>Fe</name>
        <dbReference type="ChEBI" id="CHEBI:18248"/>
    </ligandPart>
</feature>
<proteinExistence type="inferred from homology"/>
<keyword evidence="9 12" id="KW-0408">Iron</keyword>
<evidence type="ECO:0000256" key="2">
    <source>
        <dbReference type="ARBA" id="ARBA00004167"/>
    </source>
</evidence>
<evidence type="ECO:0000256" key="13">
    <source>
        <dbReference type="RuleBase" id="RU000461"/>
    </source>
</evidence>
<keyword evidence="7" id="KW-1133">Transmembrane helix</keyword>
<dbReference type="SUPFAM" id="SSF48264">
    <property type="entry name" value="Cytochrome P450"/>
    <property type="match status" value="1"/>
</dbReference>
<keyword evidence="5" id="KW-0812">Transmembrane</keyword>
<evidence type="ECO:0000256" key="11">
    <source>
        <dbReference type="ARBA" id="ARBA00023136"/>
    </source>
</evidence>
<evidence type="ECO:0000256" key="4">
    <source>
        <dbReference type="ARBA" id="ARBA00022617"/>
    </source>
</evidence>
<dbReference type="PANTHER" id="PTHR24298:SF800">
    <property type="entry name" value="CYTOCHROME P450 89A2-RELATED"/>
    <property type="match status" value="1"/>
</dbReference>
<dbReference type="InterPro" id="IPR017972">
    <property type="entry name" value="Cyt_P450_CS"/>
</dbReference>
<keyword evidence="8 13" id="KW-0560">Oxidoreductase</keyword>
<evidence type="ECO:0000256" key="12">
    <source>
        <dbReference type="PIRSR" id="PIRSR602401-1"/>
    </source>
</evidence>
<dbReference type="PROSITE" id="PS00086">
    <property type="entry name" value="CYTOCHROME_P450"/>
    <property type="match status" value="1"/>
</dbReference>
<dbReference type="Gene3D" id="1.10.630.10">
    <property type="entry name" value="Cytochrome P450"/>
    <property type="match status" value="2"/>
</dbReference>
<dbReference type="PRINTS" id="PR00385">
    <property type="entry name" value="P450"/>
</dbReference>
<sequence>MESVCNLPIISSLAWLRKSFSEIEPILRNLHAKHGPIVTLRIGSHPAFFIADRNLAHHALIQNGAVFSDRPKATVTSKILNSNQHNISSASYGPTWRLLRRNLTSEILHPSRVKSYSRARKWVLDILLRRLESESESGKLIRVVDHFQYAMFCLLVLMCFGDKLDEKQIKEIEEAHRRFLLNLNKFNILNFFPRIGKLPEDRRKLDEGEMVSLCAEFLNAGTDTTSTALQWVMANLVKYAHVQKRILEEIKGVIENRDENEVKEDDLQNLQYLKAVILEGLRRHPPGHFVLPHTVTEDAVLNGYVVPKNGTLNFMVAEIGWDPNVWEEPMAFKPERFLNGKSNNEGGEVFDITGSREIKMMPFGAGRRMCPASGLALLHLEYFVANLVWKFEWKTKEGCDVDLSEKQEFTVVMKNPLEAHVSPRF</sequence>
<dbReference type="AlphaFoldDB" id="A0AAD7QLH9"/>
<evidence type="ECO:0000256" key="8">
    <source>
        <dbReference type="ARBA" id="ARBA00023002"/>
    </source>
</evidence>
<dbReference type="FunFam" id="1.10.630.10:FF:000012">
    <property type="entry name" value="Cytochrome P450 family protein"/>
    <property type="match status" value="1"/>
</dbReference>
<dbReference type="InterPro" id="IPR001128">
    <property type="entry name" value="Cyt_P450"/>
</dbReference>
<organism evidence="14 15">
    <name type="scientific">Quillaja saponaria</name>
    <name type="common">Soap bark tree</name>
    <dbReference type="NCBI Taxonomy" id="32244"/>
    <lineage>
        <taxon>Eukaryota</taxon>
        <taxon>Viridiplantae</taxon>
        <taxon>Streptophyta</taxon>
        <taxon>Embryophyta</taxon>
        <taxon>Tracheophyta</taxon>
        <taxon>Spermatophyta</taxon>
        <taxon>Magnoliopsida</taxon>
        <taxon>eudicotyledons</taxon>
        <taxon>Gunneridae</taxon>
        <taxon>Pentapetalae</taxon>
        <taxon>rosids</taxon>
        <taxon>fabids</taxon>
        <taxon>Fabales</taxon>
        <taxon>Quillajaceae</taxon>
        <taxon>Quillaja</taxon>
    </lineage>
</organism>
<evidence type="ECO:0000256" key="3">
    <source>
        <dbReference type="ARBA" id="ARBA00010617"/>
    </source>
</evidence>
<name>A0AAD7QLH9_QUISA</name>
<comment type="similarity">
    <text evidence="3 13">Belongs to the cytochrome P450 family.</text>
</comment>
<evidence type="ECO:0000256" key="10">
    <source>
        <dbReference type="ARBA" id="ARBA00023033"/>
    </source>
</evidence>
<dbReference type="Pfam" id="PF00067">
    <property type="entry name" value="p450"/>
    <property type="match status" value="2"/>
</dbReference>
<evidence type="ECO:0000313" key="14">
    <source>
        <dbReference type="EMBL" id="KAJ7982621.1"/>
    </source>
</evidence>
<comment type="subcellular location">
    <subcellularLocation>
        <location evidence="2">Membrane</location>
        <topology evidence="2">Single-pass membrane protein</topology>
    </subcellularLocation>
</comment>